<feature type="compositionally biased region" description="Pro residues" evidence="3">
    <location>
        <begin position="243"/>
        <end position="257"/>
    </location>
</feature>
<dbReference type="Proteomes" id="UP001447188">
    <property type="component" value="Unassembled WGS sequence"/>
</dbReference>
<feature type="compositionally biased region" description="Polar residues" evidence="3">
    <location>
        <begin position="663"/>
        <end position="691"/>
    </location>
</feature>
<feature type="region of interest" description="Disordered" evidence="3">
    <location>
        <begin position="72"/>
        <end position="933"/>
    </location>
</feature>
<sequence length="1189" mass="129505">MANTSTAPPFKVKALFNYVSPHDDDLNFPADEIITVTEVEDADWYYGEYTDKSSGGLKQGIFPRNFVERIVVELPPRPTRPGGGGRKKPHEEHHQEPQQEEYSGKSPPYGSPQSNTERAPVVNTASTSSRPSTSSTIASPISSSAPKQLEVRSPPRFVEEPRHEERRVTPASPPPAPRQPVFSQEPVPPVAGEKKSTSNKPPPPEKPSSFKDRLALFNKASAAPITPYNPHKPPVNFIKKPFVAPPPSKNSYVPPPNQHVTMPKRDEDINYIRAEPTEDTSRRSTEQEKAAEEERPKLALKDRIALLKTQQLDPSSGLGGGKPKRPPKPKRAENEQTEGTTEDVSHSTLVVEEPYHSRKSHDSARDPEDYEDSQPKRSTDIPRDEEFNTGDADASLVAEEHTAQKPRPGTAQREDKSDDGDDEGANDDTPDVPSEDDDDEDSEVDPEVARKIAIRERIAKMSGGMGMHGMFGAPMGIPMGGPPAPPPKKKKKPVQEHEGGEERPTTSHSVQPTPVALPFVPQRVQSPPVVDKEETSDEEQEQTRDFGKKTNDGGESGEEVDIEDSKSQPPVPLSPPMHPMHPMGPRPMPTSPKAEKVGSPPMLPQAHLFTPALPPSPTEGSESDDEMPPTPAKLSLATSELEIQPRAAPPPPPPGVPSGRPTTGYSDATSPTSPASKRMSQSYFTPLQATSPIGPAPGSPPFNKRASYQRGAGGMPPVPGGIPPPSPSVSRPPPPPPPPSGPPSRHGQDDSRPGMSETSGSNRPSDAEEEVTEYEADYDTDIGNKVAHRDALRGKEHGRDEDDVTPLPSPMLSPQMPPRSVPPPPPPPPPSGNPGPSKKGRQSMDMPRAAPPPVPPPGEDEQYGESDYDPYNYDSPRYESPPPPSQPANPPPPTHSAPPPGSRSGGRQSLDMARGAPQSSGRRSMDQSRPVAEHVAQDVDLAENTAWWKTPNTPPPVFQNRTRDLYFEVKESTATWGRGRTMITKDIYVLFHDYSQTIITVRYDPTDPSTTKLEQRHEPPPPQPRQDQLESWQAQFGTKMYAGAKLREGTVVGDGDAFSFIRELFGLAPGILPPAGGRCYGAVVYANLANASVQQFDEIRAGDIVTFRNAKFQGHRGGLHQKYTNEVGKPDHVGIVCEWDGTKKKLKVWEQGRDGRKVKEAGFRVGDLRSGEVKVWRGVGRGWVGLTQE</sequence>
<feature type="compositionally biased region" description="Pro residues" evidence="3">
    <location>
        <begin position="569"/>
        <end position="590"/>
    </location>
</feature>
<keyword evidence="1 2" id="KW-0728">SH3 domain</keyword>
<feature type="compositionally biased region" description="Basic and acidic residues" evidence="3">
    <location>
        <begin position="541"/>
        <end position="552"/>
    </location>
</feature>
<feature type="compositionally biased region" description="Pro residues" evidence="3">
    <location>
        <begin position="647"/>
        <end position="656"/>
    </location>
</feature>
<organism evidence="5 6">
    <name type="scientific">Discina gigas</name>
    <dbReference type="NCBI Taxonomy" id="1032678"/>
    <lineage>
        <taxon>Eukaryota</taxon>
        <taxon>Fungi</taxon>
        <taxon>Dikarya</taxon>
        <taxon>Ascomycota</taxon>
        <taxon>Pezizomycotina</taxon>
        <taxon>Pezizomycetes</taxon>
        <taxon>Pezizales</taxon>
        <taxon>Discinaceae</taxon>
        <taxon>Discina</taxon>
    </lineage>
</organism>
<protein>
    <submittedName>
        <fullName evidence="5">Assembly of actin patch protein</fullName>
    </submittedName>
</protein>
<feature type="compositionally biased region" description="Acidic residues" evidence="3">
    <location>
        <begin position="767"/>
        <end position="780"/>
    </location>
</feature>
<feature type="compositionally biased region" description="Basic and acidic residues" evidence="3">
    <location>
        <begin position="353"/>
        <end position="386"/>
    </location>
</feature>
<dbReference type="SUPFAM" id="SSF50044">
    <property type="entry name" value="SH3-domain"/>
    <property type="match status" value="1"/>
</dbReference>
<dbReference type="SMART" id="SM00326">
    <property type="entry name" value="SH3"/>
    <property type="match status" value="1"/>
</dbReference>
<keyword evidence="6" id="KW-1185">Reference proteome</keyword>
<feature type="compositionally biased region" description="Basic and acidic residues" evidence="3">
    <location>
        <begin position="787"/>
        <end position="800"/>
    </location>
</feature>
<feature type="compositionally biased region" description="Basic and acidic residues" evidence="3">
    <location>
        <begin position="493"/>
        <end position="505"/>
    </location>
</feature>
<dbReference type="Gene3D" id="2.30.30.40">
    <property type="entry name" value="SH3 Domains"/>
    <property type="match status" value="1"/>
</dbReference>
<name>A0ABR3GRA6_9PEZI</name>
<feature type="compositionally biased region" description="Pro residues" evidence="3">
    <location>
        <begin position="807"/>
        <end position="833"/>
    </location>
</feature>
<dbReference type="Pfam" id="PF00018">
    <property type="entry name" value="SH3_1"/>
    <property type="match status" value="1"/>
</dbReference>
<feature type="compositionally biased region" description="Basic and acidic residues" evidence="3">
    <location>
        <begin position="157"/>
        <end position="168"/>
    </location>
</feature>
<evidence type="ECO:0000256" key="3">
    <source>
        <dbReference type="SAM" id="MobiDB-lite"/>
    </source>
</evidence>
<feature type="compositionally biased region" description="Low complexity" evidence="3">
    <location>
        <begin position="124"/>
        <end position="146"/>
    </location>
</feature>
<dbReference type="PROSITE" id="PS50002">
    <property type="entry name" value="SH3"/>
    <property type="match status" value="1"/>
</dbReference>
<reference evidence="5 6" key="1">
    <citation type="submission" date="2024-02" db="EMBL/GenBank/DDBJ databases">
        <title>Discinaceae phylogenomics.</title>
        <authorList>
            <person name="Dirks A.C."/>
            <person name="James T.Y."/>
        </authorList>
    </citation>
    <scope>NUCLEOTIDE SEQUENCE [LARGE SCALE GENOMIC DNA]</scope>
    <source>
        <strain evidence="5 6">ACD0624</strain>
    </source>
</reference>
<feature type="compositionally biased region" description="Acidic residues" evidence="3">
    <location>
        <begin position="858"/>
        <end position="868"/>
    </location>
</feature>
<dbReference type="InterPro" id="IPR036028">
    <property type="entry name" value="SH3-like_dom_sf"/>
</dbReference>
<feature type="compositionally biased region" description="Pro residues" evidence="3">
    <location>
        <begin position="716"/>
        <end position="742"/>
    </location>
</feature>
<feature type="compositionally biased region" description="Basic and acidic residues" evidence="3">
    <location>
        <begin position="447"/>
        <end position="459"/>
    </location>
</feature>
<evidence type="ECO:0000259" key="4">
    <source>
        <dbReference type="PROSITE" id="PS50002"/>
    </source>
</evidence>
<dbReference type="PANTHER" id="PTHR46026">
    <property type="entry name" value="RHO-TYPE GUANINE NUCLEOTIDE EXCHANGE FACTOR, ISOFORM F"/>
    <property type="match status" value="1"/>
</dbReference>
<dbReference type="InterPro" id="IPR035552">
    <property type="entry name" value="Mti1_SH3"/>
</dbReference>
<accession>A0ABR3GRA6</accession>
<feature type="compositionally biased region" description="Basic and acidic residues" evidence="3">
    <location>
        <begin position="923"/>
        <end position="933"/>
    </location>
</feature>
<evidence type="ECO:0000313" key="6">
    <source>
        <dbReference type="Proteomes" id="UP001447188"/>
    </source>
</evidence>
<gene>
    <name evidence="5" type="primary">BBC1</name>
    <name evidence="5" type="ORF">Q9L58_002520</name>
</gene>
<evidence type="ECO:0000256" key="2">
    <source>
        <dbReference type="PROSITE-ProRule" id="PRU00192"/>
    </source>
</evidence>
<feature type="domain" description="SH3" evidence="4">
    <location>
        <begin position="7"/>
        <end position="72"/>
    </location>
</feature>
<dbReference type="PANTHER" id="PTHR46026:SF1">
    <property type="entry name" value="RHO-TYPE GUANINE NUCLEOTIDE EXCHANGE FACTOR, ISOFORM F"/>
    <property type="match status" value="1"/>
</dbReference>
<dbReference type="InterPro" id="IPR057402">
    <property type="entry name" value="AIM3_BBC1_C"/>
</dbReference>
<dbReference type="EMBL" id="JBBBZM010000022">
    <property type="protein sequence ID" value="KAL0638378.1"/>
    <property type="molecule type" value="Genomic_DNA"/>
</dbReference>
<evidence type="ECO:0000256" key="1">
    <source>
        <dbReference type="ARBA" id="ARBA00022443"/>
    </source>
</evidence>
<dbReference type="CDD" id="cd11887">
    <property type="entry name" value="SH3_Bbc1"/>
    <property type="match status" value="1"/>
</dbReference>
<feature type="compositionally biased region" description="Pro residues" evidence="3">
    <location>
        <begin position="879"/>
        <end position="901"/>
    </location>
</feature>
<feature type="compositionally biased region" description="Basic and acidic residues" evidence="3">
    <location>
        <begin position="263"/>
        <end position="305"/>
    </location>
</feature>
<feature type="compositionally biased region" description="Acidic residues" evidence="3">
    <location>
        <begin position="417"/>
        <end position="446"/>
    </location>
</feature>
<feature type="region of interest" description="Disordered" evidence="3">
    <location>
        <begin position="1002"/>
        <end position="1029"/>
    </location>
</feature>
<comment type="caution">
    <text evidence="5">The sequence shown here is derived from an EMBL/GenBank/DDBJ whole genome shotgun (WGS) entry which is preliminary data.</text>
</comment>
<evidence type="ECO:0000313" key="5">
    <source>
        <dbReference type="EMBL" id="KAL0638378.1"/>
    </source>
</evidence>
<dbReference type="InterPro" id="IPR001452">
    <property type="entry name" value="SH3_domain"/>
</dbReference>
<proteinExistence type="predicted"/>
<dbReference type="Pfam" id="PF25459">
    <property type="entry name" value="AIM3_BBC1_C"/>
    <property type="match status" value="1"/>
</dbReference>